<dbReference type="AlphaFoldDB" id="A0A9J6EBZ4"/>
<reference evidence="9" key="1">
    <citation type="journal article" date="2020" name="Cell">
        <title>Large-Scale Comparative Analyses of Tick Genomes Elucidate Their Genetic Diversity and Vector Capacities.</title>
        <authorList>
            <consortium name="Tick Genome and Microbiome Consortium (TIGMIC)"/>
            <person name="Jia N."/>
            <person name="Wang J."/>
            <person name="Shi W."/>
            <person name="Du L."/>
            <person name="Sun Y."/>
            <person name="Zhan W."/>
            <person name="Jiang J.F."/>
            <person name="Wang Q."/>
            <person name="Zhang B."/>
            <person name="Ji P."/>
            <person name="Bell-Sakyi L."/>
            <person name="Cui X.M."/>
            <person name="Yuan T.T."/>
            <person name="Jiang B.G."/>
            <person name="Yang W.F."/>
            <person name="Lam T.T."/>
            <person name="Chang Q.C."/>
            <person name="Ding S.J."/>
            <person name="Wang X.J."/>
            <person name="Zhu J.G."/>
            <person name="Ruan X.D."/>
            <person name="Zhao L."/>
            <person name="Wei J.T."/>
            <person name="Ye R.Z."/>
            <person name="Que T.C."/>
            <person name="Du C.H."/>
            <person name="Zhou Y.H."/>
            <person name="Cheng J.X."/>
            <person name="Dai P.F."/>
            <person name="Guo W.B."/>
            <person name="Han X.H."/>
            <person name="Huang E.J."/>
            <person name="Li L.F."/>
            <person name="Wei W."/>
            <person name="Gao Y.C."/>
            <person name="Liu J.Z."/>
            <person name="Shao H.Z."/>
            <person name="Wang X."/>
            <person name="Wang C.C."/>
            <person name="Yang T.C."/>
            <person name="Huo Q.B."/>
            <person name="Li W."/>
            <person name="Chen H.Y."/>
            <person name="Chen S.E."/>
            <person name="Zhou L.G."/>
            <person name="Ni X.B."/>
            <person name="Tian J.H."/>
            <person name="Sheng Y."/>
            <person name="Liu T."/>
            <person name="Pan Y.S."/>
            <person name="Xia L.Y."/>
            <person name="Li J."/>
            <person name="Zhao F."/>
            <person name="Cao W.C."/>
        </authorList>
    </citation>
    <scope>NUCLEOTIDE SEQUENCE</scope>
    <source>
        <strain evidence="9">Rmic-2018</strain>
    </source>
</reference>
<evidence type="ECO:0000256" key="4">
    <source>
        <dbReference type="ARBA" id="ARBA00022729"/>
    </source>
</evidence>
<gene>
    <name evidence="9" type="ORF">HPB51_021067</name>
</gene>
<feature type="transmembrane region" description="Helical" evidence="8">
    <location>
        <begin position="197"/>
        <end position="215"/>
    </location>
</feature>
<dbReference type="PANTHER" id="PTHR13598">
    <property type="entry name" value="AT07567P-RELATED"/>
    <property type="match status" value="1"/>
</dbReference>
<keyword evidence="3 8" id="KW-0812">Transmembrane</keyword>
<evidence type="ECO:0000256" key="2">
    <source>
        <dbReference type="ARBA" id="ARBA00005748"/>
    </source>
</evidence>
<keyword evidence="5 8" id="KW-1133">Transmembrane helix</keyword>
<dbReference type="Pfam" id="PF10225">
    <property type="entry name" value="NEMP"/>
    <property type="match status" value="1"/>
</dbReference>
<dbReference type="GO" id="GO:0005637">
    <property type="term" value="C:nuclear inner membrane"/>
    <property type="evidence" value="ECO:0007669"/>
    <property type="project" value="UniProtKB-SubCell"/>
</dbReference>
<feature type="transmembrane region" description="Helical" evidence="8">
    <location>
        <begin position="6"/>
        <end position="29"/>
    </location>
</feature>
<dbReference type="InterPro" id="IPR019358">
    <property type="entry name" value="NEMP_fam"/>
</dbReference>
<evidence type="ECO:0000256" key="5">
    <source>
        <dbReference type="ARBA" id="ARBA00022989"/>
    </source>
</evidence>
<feature type="transmembrane region" description="Helical" evidence="8">
    <location>
        <begin position="227"/>
        <end position="248"/>
    </location>
</feature>
<keyword evidence="10" id="KW-1185">Reference proteome</keyword>
<evidence type="ECO:0000256" key="3">
    <source>
        <dbReference type="ARBA" id="ARBA00022692"/>
    </source>
</evidence>
<proteinExistence type="inferred from homology"/>
<keyword evidence="7" id="KW-0539">Nucleus</keyword>
<reference evidence="9" key="2">
    <citation type="submission" date="2021-09" db="EMBL/GenBank/DDBJ databases">
        <authorList>
            <person name="Jia N."/>
            <person name="Wang J."/>
            <person name="Shi W."/>
            <person name="Du L."/>
            <person name="Sun Y."/>
            <person name="Zhan W."/>
            <person name="Jiang J."/>
            <person name="Wang Q."/>
            <person name="Zhang B."/>
            <person name="Ji P."/>
            <person name="Sakyi L.B."/>
            <person name="Cui X."/>
            <person name="Yuan T."/>
            <person name="Jiang B."/>
            <person name="Yang W."/>
            <person name="Lam T.T.-Y."/>
            <person name="Chang Q."/>
            <person name="Ding S."/>
            <person name="Wang X."/>
            <person name="Zhu J."/>
            <person name="Ruan X."/>
            <person name="Zhao L."/>
            <person name="Wei J."/>
            <person name="Que T."/>
            <person name="Du C."/>
            <person name="Cheng J."/>
            <person name="Dai P."/>
            <person name="Han X."/>
            <person name="Huang E."/>
            <person name="Gao Y."/>
            <person name="Liu J."/>
            <person name="Shao H."/>
            <person name="Ye R."/>
            <person name="Li L."/>
            <person name="Wei W."/>
            <person name="Wang X."/>
            <person name="Wang C."/>
            <person name="Huo Q."/>
            <person name="Li W."/>
            <person name="Guo W."/>
            <person name="Chen H."/>
            <person name="Chen S."/>
            <person name="Zhou L."/>
            <person name="Zhou L."/>
            <person name="Ni X."/>
            <person name="Tian J."/>
            <person name="Zhou Y."/>
            <person name="Sheng Y."/>
            <person name="Liu T."/>
            <person name="Pan Y."/>
            <person name="Xia L."/>
            <person name="Li J."/>
            <person name="Zhao F."/>
            <person name="Cao W."/>
        </authorList>
    </citation>
    <scope>NUCLEOTIDE SEQUENCE</scope>
    <source>
        <strain evidence="9">Rmic-2018</strain>
        <tissue evidence="9">Larvae</tissue>
    </source>
</reference>
<feature type="transmembrane region" description="Helical" evidence="8">
    <location>
        <begin position="142"/>
        <end position="159"/>
    </location>
</feature>
<dbReference type="PANTHER" id="PTHR13598:SF1">
    <property type="entry name" value="AT07567P-RELATED"/>
    <property type="match status" value="1"/>
</dbReference>
<comment type="similarity">
    <text evidence="2">Belongs to the NEMP family.</text>
</comment>
<evidence type="ECO:0000256" key="7">
    <source>
        <dbReference type="ARBA" id="ARBA00023242"/>
    </source>
</evidence>
<keyword evidence="4" id="KW-0732">Signal</keyword>
<name>A0A9J6EBZ4_RHIMP</name>
<dbReference type="Proteomes" id="UP000821866">
    <property type="component" value="Chromosome 3"/>
</dbReference>
<dbReference type="OrthoDB" id="509138at2759"/>
<comment type="caution">
    <text evidence="9">The sequence shown here is derived from an EMBL/GenBank/DDBJ whole genome shotgun (WGS) entry which is preliminary data.</text>
</comment>
<evidence type="ECO:0000313" key="10">
    <source>
        <dbReference type="Proteomes" id="UP000821866"/>
    </source>
</evidence>
<evidence type="ECO:0000313" key="9">
    <source>
        <dbReference type="EMBL" id="KAH8031878.1"/>
    </source>
</evidence>
<dbReference type="EMBL" id="JABSTU010000005">
    <property type="protein sequence ID" value="KAH8031878.1"/>
    <property type="molecule type" value="Genomic_DNA"/>
</dbReference>
<protein>
    <submittedName>
        <fullName evidence="9">Uncharacterized protein</fullName>
    </submittedName>
</protein>
<organism evidence="9 10">
    <name type="scientific">Rhipicephalus microplus</name>
    <name type="common">Cattle tick</name>
    <name type="synonym">Boophilus microplus</name>
    <dbReference type="NCBI Taxonomy" id="6941"/>
    <lineage>
        <taxon>Eukaryota</taxon>
        <taxon>Metazoa</taxon>
        <taxon>Ecdysozoa</taxon>
        <taxon>Arthropoda</taxon>
        <taxon>Chelicerata</taxon>
        <taxon>Arachnida</taxon>
        <taxon>Acari</taxon>
        <taxon>Parasitiformes</taxon>
        <taxon>Ixodida</taxon>
        <taxon>Ixodoidea</taxon>
        <taxon>Ixodidae</taxon>
        <taxon>Rhipicephalinae</taxon>
        <taxon>Rhipicephalus</taxon>
        <taxon>Boophilus</taxon>
    </lineage>
</organism>
<feature type="transmembrane region" description="Helical" evidence="8">
    <location>
        <begin position="255"/>
        <end position="274"/>
    </location>
</feature>
<dbReference type="VEuPathDB" id="VectorBase:LOC119163074"/>
<dbReference type="OMA" id="AMCIRAD"/>
<sequence length="398" mass="44016">MTIAAFTSSTVTVLFLVLGSVLGTAIVLTERGVYSSPQKFDGGIDVYCWEPPVHDGLPIFVDLFTTATLKFYLAPDDLRLFTGEDEWAVQHKYLHSGIDLPSFTMPKFLRKLSLNSRDHRCVGVYSTGPYEFAFAREIDRRGVLQFCVGVVVFFAAPVISRSAAVFYTSGTCVGVLAFLLIAVFIASRLLPRRTAGYALLIFGWAVVVSWLDLLWSNLQEVLNNYRHIAVCYVVGSAALSFAVCYRFGPPTNPRTLDLIQWSLQLVSLACVYFSSDRSDVMAAVVVLMLSTYALLSFRSRRPPAAARLDLNGSTAAIIEQCATPTDSPRASTRAQFDDDGMWTIVTKIRAPRAKQIAMCIRADDGVRSPRQWVTVSERRGMSGQWRGVRGGLFPRGSE</sequence>
<accession>A0A9J6EBZ4</accession>
<evidence type="ECO:0000256" key="6">
    <source>
        <dbReference type="ARBA" id="ARBA00023136"/>
    </source>
</evidence>
<comment type="subcellular location">
    <subcellularLocation>
        <location evidence="1">Nucleus inner membrane</location>
        <topology evidence="1">Multi-pass membrane protein</topology>
        <orientation evidence="1">Nucleoplasmic side</orientation>
    </subcellularLocation>
</comment>
<feature type="transmembrane region" description="Helical" evidence="8">
    <location>
        <begin position="165"/>
        <end position="185"/>
    </location>
</feature>
<evidence type="ECO:0000256" key="1">
    <source>
        <dbReference type="ARBA" id="ARBA00004575"/>
    </source>
</evidence>
<feature type="transmembrane region" description="Helical" evidence="8">
    <location>
        <begin position="280"/>
        <end position="297"/>
    </location>
</feature>
<keyword evidence="6 8" id="KW-0472">Membrane</keyword>
<evidence type="ECO:0000256" key="8">
    <source>
        <dbReference type="SAM" id="Phobius"/>
    </source>
</evidence>